<feature type="region of interest" description="Disordered" evidence="1">
    <location>
        <begin position="1"/>
        <end position="86"/>
    </location>
</feature>
<feature type="compositionally biased region" description="Basic and acidic residues" evidence="1">
    <location>
        <begin position="55"/>
        <end position="69"/>
    </location>
</feature>
<dbReference type="Proteomes" id="UP000487268">
    <property type="component" value="Unassembled WGS sequence"/>
</dbReference>
<evidence type="ECO:0000313" key="2">
    <source>
        <dbReference type="EMBL" id="MQY07870.1"/>
    </source>
</evidence>
<dbReference type="AlphaFoldDB" id="A0A7K0C358"/>
<dbReference type="OrthoDB" id="4249344at2"/>
<dbReference type="RefSeq" id="WP_153538394.1">
    <property type="nucleotide sequence ID" value="NZ_WEGH01000004.1"/>
</dbReference>
<protein>
    <submittedName>
        <fullName evidence="2">Uncharacterized protein</fullName>
    </submittedName>
</protein>
<organism evidence="2 3">
    <name type="scientific">Actinomadura macrotermitis</name>
    <dbReference type="NCBI Taxonomy" id="2585200"/>
    <lineage>
        <taxon>Bacteria</taxon>
        <taxon>Bacillati</taxon>
        <taxon>Actinomycetota</taxon>
        <taxon>Actinomycetes</taxon>
        <taxon>Streptosporangiales</taxon>
        <taxon>Thermomonosporaceae</taxon>
        <taxon>Actinomadura</taxon>
    </lineage>
</organism>
<keyword evidence="3" id="KW-1185">Reference proteome</keyword>
<evidence type="ECO:0000313" key="3">
    <source>
        <dbReference type="Proteomes" id="UP000487268"/>
    </source>
</evidence>
<comment type="caution">
    <text evidence="2">The sequence shown here is derived from an EMBL/GenBank/DDBJ whole genome shotgun (WGS) entry which is preliminary data.</text>
</comment>
<reference evidence="2 3" key="1">
    <citation type="submission" date="2019-10" db="EMBL/GenBank/DDBJ databases">
        <title>Actinomadura rubteroloni sp. nov. and Actinomadura macrotermitis sp. nov., isolated from the gut of fungus growing-termite Macrotermes natalensis.</title>
        <authorList>
            <person name="Benndorf R."/>
            <person name="Martin K."/>
            <person name="Kuefner M."/>
            <person name="De Beer W."/>
            <person name="Kaster A.-K."/>
            <person name="Vollmers J."/>
            <person name="Poulsen M."/>
            <person name="Beemelmanns C."/>
        </authorList>
    </citation>
    <scope>NUCLEOTIDE SEQUENCE [LARGE SCALE GENOMIC DNA]</scope>
    <source>
        <strain evidence="2 3">RB68</strain>
    </source>
</reference>
<accession>A0A7K0C358</accession>
<gene>
    <name evidence="2" type="ORF">ACRB68_59720</name>
</gene>
<dbReference type="EMBL" id="WEGH01000004">
    <property type="protein sequence ID" value="MQY07870.1"/>
    <property type="molecule type" value="Genomic_DNA"/>
</dbReference>
<sequence length="86" mass="9246">MAHHHKSNEQVEGSPLTGHGDGMPRRPDEDGLQERAQVDRLVAGVPLDPAEDPEAERAGAEHEAEAAHEAEDEDAGKGFPPTRYDG</sequence>
<evidence type="ECO:0000256" key="1">
    <source>
        <dbReference type="SAM" id="MobiDB-lite"/>
    </source>
</evidence>
<name>A0A7K0C358_9ACTN</name>
<feature type="compositionally biased region" description="Basic and acidic residues" evidence="1">
    <location>
        <begin position="22"/>
        <end position="38"/>
    </location>
</feature>
<proteinExistence type="predicted"/>